<evidence type="ECO:0000259" key="2">
    <source>
        <dbReference type="PROSITE" id="PS50011"/>
    </source>
</evidence>
<dbReference type="SUPFAM" id="SSF56112">
    <property type="entry name" value="Protein kinase-like (PK-like)"/>
    <property type="match status" value="1"/>
</dbReference>
<name>A0A9P4QVY4_9PLEO</name>
<dbReference type="InterPro" id="IPR011009">
    <property type="entry name" value="Kinase-like_dom_sf"/>
</dbReference>
<gene>
    <name evidence="3" type="ORF">EJ04DRAFT_344019</name>
</gene>
<dbReference type="PROSITE" id="PS50011">
    <property type="entry name" value="PROTEIN_KINASE_DOM"/>
    <property type="match status" value="1"/>
</dbReference>
<dbReference type="EMBL" id="ML996183">
    <property type="protein sequence ID" value="KAF2732094.1"/>
    <property type="molecule type" value="Genomic_DNA"/>
</dbReference>
<dbReference type="OrthoDB" id="310217at2759"/>
<evidence type="ECO:0000313" key="3">
    <source>
        <dbReference type="EMBL" id="KAF2732094.1"/>
    </source>
</evidence>
<evidence type="ECO:0000313" key="4">
    <source>
        <dbReference type="Proteomes" id="UP000799444"/>
    </source>
</evidence>
<feature type="compositionally biased region" description="Basic and acidic residues" evidence="1">
    <location>
        <begin position="345"/>
        <end position="356"/>
    </location>
</feature>
<dbReference type="GO" id="GO:0005524">
    <property type="term" value="F:ATP binding"/>
    <property type="evidence" value="ECO:0007669"/>
    <property type="project" value="InterPro"/>
</dbReference>
<feature type="domain" description="Protein kinase" evidence="2">
    <location>
        <begin position="1"/>
        <end position="260"/>
    </location>
</feature>
<organism evidence="3 4">
    <name type="scientific">Polyplosphaeria fusca</name>
    <dbReference type="NCBI Taxonomy" id="682080"/>
    <lineage>
        <taxon>Eukaryota</taxon>
        <taxon>Fungi</taxon>
        <taxon>Dikarya</taxon>
        <taxon>Ascomycota</taxon>
        <taxon>Pezizomycotina</taxon>
        <taxon>Dothideomycetes</taxon>
        <taxon>Pleosporomycetidae</taxon>
        <taxon>Pleosporales</taxon>
        <taxon>Tetraplosphaeriaceae</taxon>
        <taxon>Polyplosphaeria</taxon>
    </lineage>
</organism>
<keyword evidence="4" id="KW-1185">Reference proteome</keyword>
<evidence type="ECO:0000256" key="1">
    <source>
        <dbReference type="SAM" id="MobiDB-lite"/>
    </source>
</evidence>
<dbReference type="InterPro" id="IPR000719">
    <property type="entry name" value="Prot_kinase_dom"/>
</dbReference>
<reference evidence="3" key="1">
    <citation type="journal article" date="2020" name="Stud. Mycol.">
        <title>101 Dothideomycetes genomes: a test case for predicting lifestyles and emergence of pathogens.</title>
        <authorList>
            <person name="Haridas S."/>
            <person name="Albert R."/>
            <person name="Binder M."/>
            <person name="Bloem J."/>
            <person name="Labutti K."/>
            <person name="Salamov A."/>
            <person name="Andreopoulos B."/>
            <person name="Baker S."/>
            <person name="Barry K."/>
            <person name="Bills G."/>
            <person name="Bluhm B."/>
            <person name="Cannon C."/>
            <person name="Castanera R."/>
            <person name="Culley D."/>
            <person name="Daum C."/>
            <person name="Ezra D."/>
            <person name="Gonzalez J."/>
            <person name="Henrissat B."/>
            <person name="Kuo A."/>
            <person name="Liang C."/>
            <person name="Lipzen A."/>
            <person name="Lutzoni F."/>
            <person name="Magnuson J."/>
            <person name="Mondo S."/>
            <person name="Nolan M."/>
            <person name="Ohm R."/>
            <person name="Pangilinan J."/>
            <person name="Park H.-J."/>
            <person name="Ramirez L."/>
            <person name="Alfaro M."/>
            <person name="Sun H."/>
            <person name="Tritt A."/>
            <person name="Yoshinaga Y."/>
            <person name="Zwiers L.-H."/>
            <person name="Turgeon B."/>
            <person name="Goodwin S."/>
            <person name="Spatafora J."/>
            <person name="Crous P."/>
            <person name="Grigoriev I."/>
        </authorList>
    </citation>
    <scope>NUCLEOTIDE SEQUENCE</scope>
    <source>
        <strain evidence="3">CBS 125425</strain>
    </source>
</reference>
<accession>A0A9P4QVY4</accession>
<proteinExistence type="predicted"/>
<feature type="compositionally biased region" description="Polar residues" evidence="1">
    <location>
        <begin position="332"/>
        <end position="344"/>
    </location>
</feature>
<feature type="region of interest" description="Disordered" evidence="1">
    <location>
        <begin position="294"/>
        <end position="372"/>
    </location>
</feature>
<dbReference type="AlphaFoldDB" id="A0A9P4QVY4"/>
<comment type="caution">
    <text evidence="3">The sequence shown here is derived from an EMBL/GenBank/DDBJ whole genome shotgun (WGS) entry which is preliminary data.</text>
</comment>
<protein>
    <recommendedName>
        <fullName evidence="2">Protein kinase domain-containing protein</fullName>
    </recommendedName>
</protein>
<dbReference type="Proteomes" id="UP000799444">
    <property type="component" value="Unassembled WGS sequence"/>
</dbReference>
<sequence>MNPMSTWKLPPRVLATFWKYTATLCAVARGSIWVIYTWTMHLSEIWNLFWGASAPRIPQVPEPFIWIVFRAMAELIYIMTTGLPPIASDELDLEDRAVQNDELETMQDWVPMINTDIKPMNVVFSEPTANYPAYPTPKMIDFGNVVLETQGIWGAIGTRGFQPPEHNDEPNPYNNYLSRYITPNVASDIWGLGAVIHCMMNMAPYLPEDRYYWHEVPENHEGYNFSYSYELSMLTKKYLQVNPKDCAQLMEILYDTSKGLESWERAYEEVTGRTRDEISDFALVPQCHAEFELGANMGEDETSESSVKKRKLIEQQKVANEDVNGPPRKKSTGPSSPRSRQRTTASRDKKSRRELFPESETPGDSARKGKTG</sequence>
<dbReference type="GO" id="GO:0004672">
    <property type="term" value="F:protein kinase activity"/>
    <property type="evidence" value="ECO:0007669"/>
    <property type="project" value="InterPro"/>
</dbReference>
<dbReference type="Gene3D" id="1.10.510.10">
    <property type="entry name" value="Transferase(Phosphotransferase) domain 1"/>
    <property type="match status" value="1"/>
</dbReference>